<sequence>MKKLHLIILIFTFNFGLSQTNVEIDSLLNEIAKIENSKEIINTNEGKKIIGYGWKLLPKLSEFFTDKTETNVKSECVGRNLTKGEIAIILADRIEGMPYAQITGIQNCLATFCEKNMNFIEYYVDFIKSDGIEKFQAKYNEWLKSDANIEWKPIFDLKSVSERKKIIKEKRKAKQK</sequence>
<protein>
    <submittedName>
        <fullName evidence="4">Uncharacterized protein</fullName>
    </submittedName>
</protein>
<feature type="coiled-coil region" evidence="1">
    <location>
        <begin position="17"/>
        <end position="44"/>
    </location>
</feature>
<keyword evidence="1" id="KW-0175">Coiled coil</keyword>
<evidence type="ECO:0000313" key="3">
    <source>
        <dbReference type="EMBL" id="CCG52977.1"/>
    </source>
</evidence>
<reference evidence="5" key="2">
    <citation type="submission" date="2012-03" db="EMBL/GenBank/DDBJ databases">
        <title>Complete genome sequence of Flavobacterium indicum GPTSA100-9T, isolated from warm spring water.</title>
        <authorList>
            <person name="Barbier P."/>
            <person name="Houel A."/>
            <person name="Loux V."/>
            <person name="Poulain J."/>
            <person name="Bernardet J.-F."/>
            <person name="Touchon M."/>
            <person name="Duchaud E."/>
        </authorList>
    </citation>
    <scope>NUCLEOTIDE SEQUENCE [LARGE SCALE GENOMIC DNA]</scope>
    <source>
        <strain evidence="5">DSM 17447 / CIP 109464 / GPTSA100-9</strain>
    </source>
</reference>
<dbReference type="EMBL" id="HE774682">
    <property type="protein sequence ID" value="CCG52982.1"/>
    <property type="molecule type" value="Genomic_DNA"/>
</dbReference>
<dbReference type="Proteomes" id="UP000007599">
    <property type="component" value="Chromosome I"/>
</dbReference>
<evidence type="ECO:0000313" key="4">
    <source>
        <dbReference type="EMBL" id="CCG52982.1"/>
    </source>
</evidence>
<dbReference type="KEGG" id="fin:KQS_05080"/>
<dbReference type="RefSeq" id="WP_014387423.1">
    <property type="nucleotide sequence ID" value="NC_017025.1"/>
</dbReference>
<dbReference type="PATRIC" id="fig|1094466.5.peg.279"/>
<gene>
    <name evidence="2" type="ordered locus">KQS_01420</name>
    <name evidence="3" type="ordered locus">KQS_05055</name>
    <name evidence="4" type="ordered locus">KQS_05080</name>
</gene>
<evidence type="ECO:0000313" key="2">
    <source>
        <dbReference type="EMBL" id="CCG52279.1"/>
    </source>
</evidence>
<dbReference type="eggNOG" id="ENOG50326WS">
    <property type="taxonomic scope" value="Bacteria"/>
</dbReference>
<organism evidence="4 5">
    <name type="scientific">Flavobacterium indicum (strain DSM 17447 / CIP 109464 / GPTSA100-9)</name>
    <dbReference type="NCBI Taxonomy" id="1094466"/>
    <lineage>
        <taxon>Bacteria</taxon>
        <taxon>Pseudomonadati</taxon>
        <taxon>Bacteroidota</taxon>
        <taxon>Flavobacteriia</taxon>
        <taxon>Flavobacteriales</taxon>
        <taxon>Flavobacteriaceae</taxon>
        <taxon>Flavobacterium</taxon>
    </lineage>
</organism>
<dbReference type="AlphaFoldDB" id="H8XV12"/>
<name>H8XV12_FLAIG</name>
<proteinExistence type="predicted"/>
<keyword evidence="5" id="KW-1185">Reference proteome</keyword>
<dbReference type="KEGG" id="fin:KQS_05055"/>
<dbReference type="EMBL" id="HE774682">
    <property type="protein sequence ID" value="CCG52977.1"/>
    <property type="molecule type" value="Genomic_DNA"/>
</dbReference>
<dbReference type="EMBL" id="HE774682">
    <property type="protein sequence ID" value="CCG52279.1"/>
    <property type="molecule type" value="Genomic_DNA"/>
</dbReference>
<accession>H8XV12</accession>
<reference evidence="4 5" key="1">
    <citation type="journal article" date="2012" name="J. Bacteriol.">
        <title>Complete Genome Sequence of Flavobacterium indicum GPSTA100-9T, Isolated from Warm Spring Water.</title>
        <authorList>
            <person name="Barbier P."/>
            <person name="Houel A."/>
            <person name="Loux V."/>
            <person name="Poulain J."/>
            <person name="Bernardet J.F."/>
            <person name="Touchon M."/>
            <person name="Duchaud E."/>
        </authorList>
    </citation>
    <scope>NUCLEOTIDE SEQUENCE [LARGE SCALE GENOMIC DNA]</scope>
    <source>
        <strain evidence="5">DSM 17447 / CIP 109464 / GPTSA100-9</strain>
        <strain evidence="4">GPTSA100-9</strain>
    </source>
</reference>
<dbReference type="OrthoDB" id="1453354at2"/>
<dbReference type="KEGG" id="fin:KQS_01420"/>
<evidence type="ECO:0000256" key="1">
    <source>
        <dbReference type="SAM" id="Coils"/>
    </source>
</evidence>
<dbReference type="HOGENOM" id="CLU_133741_0_0_10"/>
<evidence type="ECO:0000313" key="5">
    <source>
        <dbReference type="Proteomes" id="UP000007599"/>
    </source>
</evidence>